<dbReference type="SUPFAM" id="SSF53098">
    <property type="entry name" value="Ribonuclease H-like"/>
    <property type="match status" value="1"/>
</dbReference>
<dbReference type="EMBL" id="ACKY01000140">
    <property type="protein sequence ID" value="EEV87312.1"/>
    <property type="molecule type" value="Genomic_DNA"/>
</dbReference>
<comment type="caution">
    <text evidence="2">The sequence shown here is derived from an EMBL/GenBank/DDBJ whole genome shotgun (WGS) entry which is preliminary data.</text>
</comment>
<dbReference type="GO" id="GO:0003676">
    <property type="term" value="F:nucleic acid binding"/>
    <property type="evidence" value="ECO:0007669"/>
    <property type="project" value="InterPro"/>
</dbReference>
<dbReference type="SUPFAM" id="SSF46689">
    <property type="entry name" value="Homeodomain-like"/>
    <property type="match status" value="1"/>
</dbReference>
<dbReference type="PANTHER" id="PTHR47515:SF2">
    <property type="entry name" value="INTEGRASE CORE DOMAIN PROTEIN"/>
    <property type="match status" value="1"/>
</dbReference>
<dbReference type="AlphaFoldDB" id="C8NDJ4"/>
<sequence>GYNPKTSFTKQPKDLVYIQHHGIAPSEIPMPWRQTNVMQQREMFINAWLSQKYSKIALCRQFGISRVTGDKWIVRFKQGGMAALADHSSRPAGCPRATDARLCELLCAAKREHPSWGAKKLLALLRRRAPHEAWPADSTGDLILKRAGLVKARKPRRGISADASPFTAADAPNQSWSVDFKGDFAMRGGRCFPLTVSDNYSRKLLCCHGLASTAYAGVWPQFERLFAENGMPWSILSDNG</sequence>
<gene>
    <name evidence="2" type="ORF">HMPREF0198_2572</name>
</gene>
<dbReference type="PANTHER" id="PTHR47515">
    <property type="entry name" value="LOW CALCIUM RESPONSE LOCUS PROTEIN T"/>
    <property type="match status" value="1"/>
</dbReference>
<protein>
    <submittedName>
        <fullName evidence="2">ISHne2, transposase</fullName>
    </submittedName>
</protein>
<dbReference type="PROSITE" id="PS50994">
    <property type="entry name" value="INTEGRASE"/>
    <property type="match status" value="1"/>
</dbReference>
<proteinExistence type="predicted"/>
<dbReference type="Pfam" id="PF13565">
    <property type="entry name" value="HTH_32"/>
    <property type="match status" value="1"/>
</dbReference>
<reference evidence="2 3" key="1">
    <citation type="submission" date="2009-08" db="EMBL/GenBank/DDBJ databases">
        <authorList>
            <person name="Qin X."/>
            <person name="Bachman B."/>
            <person name="Battles P."/>
            <person name="Bell A."/>
            <person name="Bess C."/>
            <person name="Bickham C."/>
            <person name="Chaboub L."/>
            <person name="Chen D."/>
            <person name="Coyle M."/>
            <person name="Deiros D.R."/>
            <person name="Dinh H."/>
            <person name="Forbes L."/>
            <person name="Fowler G."/>
            <person name="Francisco L."/>
            <person name="Fu Q."/>
            <person name="Gubbala S."/>
            <person name="Hale W."/>
            <person name="Han Y."/>
            <person name="Hemphill L."/>
            <person name="Highlander S.K."/>
            <person name="Hirani K."/>
            <person name="Hogues M."/>
            <person name="Jackson L."/>
            <person name="Jakkamsetti A."/>
            <person name="Javaid M."/>
            <person name="Jiang H."/>
            <person name="Korchina V."/>
            <person name="Kovar C."/>
            <person name="Lara F."/>
            <person name="Lee S."/>
            <person name="Mata R."/>
            <person name="Mathew T."/>
            <person name="Moen C."/>
            <person name="Morales K."/>
            <person name="Munidasa M."/>
            <person name="Nazareth L."/>
            <person name="Ngo R."/>
            <person name="Nguyen L."/>
            <person name="Okwuonu G."/>
            <person name="Ongeri F."/>
            <person name="Patil S."/>
            <person name="Petrosino J."/>
            <person name="Pham C."/>
            <person name="Pham P."/>
            <person name="Pu L.-L."/>
            <person name="Puazo M."/>
            <person name="Raj R."/>
            <person name="Reid J."/>
            <person name="Rouhana J."/>
            <person name="Saada N."/>
            <person name="Shang Y."/>
            <person name="Simmons D."/>
            <person name="Thornton R."/>
            <person name="Warren J."/>
            <person name="Weissenberger G."/>
            <person name="Zhang J."/>
            <person name="Zhang L."/>
            <person name="Zhou C."/>
            <person name="Zhu D."/>
            <person name="Muzny D."/>
            <person name="Worley K."/>
            <person name="Gibbs R."/>
        </authorList>
    </citation>
    <scope>NUCLEOTIDE SEQUENCE [LARGE SCALE GENOMIC DNA]</scope>
    <source>
        <strain evidence="3">ATCC 15826 / DSM 8339 / NCTC 10426 / 6573</strain>
    </source>
</reference>
<organism evidence="2 3">
    <name type="scientific">Cardiobacterium hominis (strain ATCC 15826 / DSM 8339 / NCTC 10426 / 6573)</name>
    <dbReference type="NCBI Taxonomy" id="638300"/>
    <lineage>
        <taxon>Bacteria</taxon>
        <taxon>Pseudomonadati</taxon>
        <taxon>Pseudomonadota</taxon>
        <taxon>Gammaproteobacteria</taxon>
        <taxon>Cardiobacteriales</taxon>
        <taxon>Cardiobacteriaceae</taxon>
        <taxon>Cardiobacterium</taxon>
    </lineage>
</organism>
<evidence type="ECO:0000259" key="1">
    <source>
        <dbReference type="PROSITE" id="PS50994"/>
    </source>
</evidence>
<feature type="non-terminal residue" evidence="2">
    <location>
        <position position="1"/>
    </location>
</feature>
<evidence type="ECO:0000313" key="3">
    <source>
        <dbReference type="Proteomes" id="UP000004870"/>
    </source>
</evidence>
<dbReference type="InterPro" id="IPR009057">
    <property type="entry name" value="Homeodomain-like_sf"/>
</dbReference>
<feature type="domain" description="Integrase catalytic" evidence="1">
    <location>
        <begin position="168"/>
        <end position="240"/>
    </location>
</feature>
<dbReference type="Proteomes" id="UP000004870">
    <property type="component" value="Unassembled WGS sequence"/>
</dbReference>
<dbReference type="Gene3D" id="3.30.420.10">
    <property type="entry name" value="Ribonuclease H-like superfamily/Ribonuclease H"/>
    <property type="match status" value="1"/>
</dbReference>
<feature type="non-terminal residue" evidence="2">
    <location>
        <position position="240"/>
    </location>
</feature>
<dbReference type="InterPro" id="IPR036397">
    <property type="entry name" value="RNaseH_sf"/>
</dbReference>
<dbReference type="InterPro" id="IPR001584">
    <property type="entry name" value="Integrase_cat-core"/>
</dbReference>
<evidence type="ECO:0000313" key="2">
    <source>
        <dbReference type="EMBL" id="EEV87312.1"/>
    </source>
</evidence>
<dbReference type="HOGENOM" id="CLU_1158456_0_0_6"/>
<accession>C8NDJ4</accession>
<dbReference type="GO" id="GO:0015074">
    <property type="term" value="P:DNA integration"/>
    <property type="evidence" value="ECO:0007669"/>
    <property type="project" value="InterPro"/>
</dbReference>
<dbReference type="InterPro" id="IPR012337">
    <property type="entry name" value="RNaseH-like_sf"/>
</dbReference>
<name>C8NDJ4_CARH6</name>
<keyword evidence="3" id="KW-1185">Reference proteome</keyword>